<feature type="compositionally biased region" description="Acidic residues" evidence="1">
    <location>
        <begin position="159"/>
        <end position="168"/>
    </location>
</feature>
<sequence>MSTLTRKVAAGFITATTVMSLSGLSAAIVPVAHAQTSADLQAQITLLLSQIATLQAQLNTGGSSSAACTFTRSLTVGSTGQDVMCLQQYLNGAGFTVSASGAGAPGMETTFFGSRTTAAVAAWQAANGVAPAVGYFGPISMAKYTQLNATVVVPPVAGGDDDDDDDSSDTSLQGGAGSITDADFIASLNNEEVGENEEDVQVAGLEIEAGEDSDIELIAVTLDFDKAADQSSGNDDDLDDYADEVSVWFDGEEVARVDASEFNDNNGYGRTVSLKSGAIIRADKTGELVVAVSGVKNLDSSNAAQAWDVAFEAVRFRDAQGAVITESDQGDIDSGTADTTAVTADAERAFTFETFATASDVEFKIMSGSDSINDSRVIDVDDTNDTDNVDVFSFVVRIDGTSDVQLKDLMLSSTHTGTANTLDDVFSKLVLEMDGVVVGSESSSFAGATTVVFDDIDTWLEAGEDYSFTLVGDINDTQASQLVDGDTVYFTFGETETDSTLTDIEDEKGDNLADADKTGEETSDAIAFYDNGIEITSFNTTGSIAVATDGVNNDRVELVMNFTVHNFGDTTLYIPNTATNTGSVISTGVTTTAPGVSEGIGYVVQNSASTSAGSNDISATLTEEDTDLTLGTNAFELKAGKSGTFTLKVSVANDGTPDLTNTTFRAFLTGVNWASADAANGDSVYTF</sequence>
<dbReference type="InterPro" id="IPR036366">
    <property type="entry name" value="PGBDSf"/>
</dbReference>
<feature type="domain" description="Peptidoglycan binding-like" evidence="3">
    <location>
        <begin position="79"/>
        <end position="130"/>
    </location>
</feature>
<dbReference type="InterPro" id="IPR002477">
    <property type="entry name" value="Peptidoglycan-bd-like"/>
</dbReference>
<dbReference type="EMBL" id="PFBD01000020">
    <property type="protein sequence ID" value="PIR87133.1"/>
    <property type="molecule type" value="Genomic_DNA"/>
</dbReference>
<dbReference type="Gene3D" id="1.10.101.10">
    <property type="entry name" value="PGBD-like superfamily/PGBD"/>
    <property type="match status" value="1"/>
</dbReference>
<feature type="signal peptide" evidence="2">
    <location>
        <begin position="1"/>
        <end position="34"/>
    </location>
</feature>
<evidence type="ECO:0000256" key="2">
    <source>
        <dbReference type="SAM" id="SignalP"/>
    </source>
</evidence>
<dbReference type="AlphaFoldDB" id="A0A2H0UL51"/>
<accession>A0A2H0UL51</accession>
<gene>
    <name evidence="4" type="ORF">COU11_02815</name>
</gene>
<dbReference type="SUPFAM" id="SSF47090">
    <property type="entry name" value="PGBD-like"/>
    <property type="match status" value="1"/>
</dbReference>
<protein>
    <recommendedName>
        <fullName evidence="3">Peptidoglycan binding-like domain-containing protein</fullName>
    </recommendedName>
</protein>
<feature type="non-terminal residue" evidence="4">
    <location>
        <position position="687"/>
    </location>
</feature>
<evidence type="ECO:0000313" key="4">
    <source>
        <dbReference type="EMBL" id="PIR87133.1"/>
    </source>
</evidence>
<evidence type="ECO:0000256" key="1">
    <source>
        <dbReference type="SAM" id="MobiDB-lite"/>
    </source>
</evidence>
<dbReference type="Proteomes" id="UP000229526">
    <property type="component" value="Unassembled WGS sequence"/>
</dbReference>
<name>A0A2H0UL51_9BACT</name>
<keyword evidence="2" id="KW-0732">Signal</keyword>
<evidence type="ECO:0000259" key="3">
    <source>
        <dbReference type="Pfam" id="PF01471"/>
    </source>
</evidence>
<dbReference type="InterPro" id="IPR036365">
    <property type="entry name" value="PGBD-like_sf"/>
</dbReference>
<proteinExistence type="predicted"/>
<evidence type="ECO:0000313" key="5">
    <source>
        <dbReference type="Proteomes" id="UP000229526"/>
    </source>
</evidence>
<organism evidence="4 5">
    <name type="scientific">Candidatus Harrisonbacteria bacterium CG10_big_fil_rev_8_21_14_0_10_49_15</name>
    <dbReference type="NCBI Taxonomy" id="1974587"/>
    <lineage>
        <taxon>Bacteria</taxon>
        <taxon>Candidatus Harrisoniibacteriota</taxon>
    </lineage>
</organism>
<comment type="caution">
    <text evidence="4">The sequence shown here is derived from an EMBL/GenBank/DDBJ whole genome shotgun (WGS) entry which is preliminary data.</text>
</comment>
<feature type="region of interest" description="Disordered" evidence="1">
    <location>
        <begin position="155"/>
        <end position="178"/>
    </location>
</feature>
<reference evidence="5" key="1">
    <citation type="submission" date="2017-09" db="EMBL/GenBank/DDBJ databases">
        <title>Depth-based differentiation of microbial function through sediment-hosted aquifers and enrichment of novel symbionts in the deep terrestrial subsurface.</title>
        <authorList>
            <person name="Probst A.J."/>
            <person name="Ladd B."/>
            <person name="Jarett J.K."/>
            <person name="Geller-Mcgrath D.E."/>
            <person name="Sieber C.M.K."/>
            <person name="Emerson J.B."/>
            <person name="Anantharaman K."/>
            <person name="Thomas B.C."/>
            <person name="Malmstrom R."/>
            <person name="Stieglmeier M."/>
            <person name="Klingl A."/>
            <person name="Woyke T."/>
            <person name="Ryan C.M."/>
            <person name="Banfield J.F."/>
        </authorList>
    </citation>
    <scope>NUCLEOTIDE SEQUENCE [LARGE SCALE GENOMIC DNA]</scope>
</reference>
<feature type="chain" id="PRO_5013796115" description="Peptidoglycan binding-like domain-containing protein" evidence="2">
    <location>
        <begin position="35"/>
        <end position="687"/>
    </location>
</feature>
<dbReference type="Pfam" id="PF01471">
    <property type="entry name" value="PG_binding_1"/>
    <property type="match status" value="1"/>
</dbReference>